<dbReference type="PROSITE" id="PS50850">
    <property type="entry name" value="MFS"/>
    <property type="match status" value="1"/>
</dbReference>
<evidence type="ECO:0000313" key="8">
    <source>
        <dbReference type="Proteomes" id="UP000014227"/>
    </source>
</evidence>
<dbReference type="FunCoup" id="S0EX92">
    <property type="interactions" value="50"/>
</dbReference>
<dbReference type="STRING" id="454171.CP488_00067"/>
<feature type="transmembrane region" description="Helical" evidence="5">
    <location>
        <begin position="358"/>
        <end position="380"/>
    </location>
</feature>
<gene>
    <name evidence="7" type="ORF">CCALI_01089</name>
</gene>
<dbReference type="PATRIC" id="fig|1303518.3.peg.1109"/>
<name>S0EX92_CHTCT</name>
<keyword evidence="3 5" id="KW-1133">Transmembrane helix</keyword>
<feature type="domain" description="Major facilitator superfamily (MFS) profile" evidence="6">
    <location>
        <begin position="232"/>
        <end position="430"/>
    </location>
</feature>
<sequence length="430" mass="46248">MASNTRDPGPPQSFLTPSQIFWYSLANFGYGTFFSLNNALIAPFLSNFTKNAILMGLMGSTHSFEGAIIQPLVGTASDRLRHPFGKRRPFILLFTPLSALFLALTPAATHLPSSIRLSLLVLLIFLSTVLFNIAYDPYQALMPDITPEPQRGRVTAIWSLFGLFGQATILLMPGDYTTKFLLSAALMIVLAVLTCMMIPEPSPLDAPEGDIETPSFKQQLVRALRGLRVLRQARLGLLGFFFAGLGIGAVLPLLTEFVIHITHCTANQAAQMFLILMASTALAVVPAGQIADRVLTPKKTLLVGFSLIFIACLCGLRVTTLTQIAWVMGLAGIGNAALSASSYPLLADIVPPEEVGFYVGLQSTAASLAQPLTIVITGALVNHGSYRVIFLVCALCILAALLSIALLRPSAAKQEIQQHRALAELKLSDI</sequence>
<dbReference type="Proteomes" id="UP000014227">
    <property type="component" value="Chromosome I"/>
</dbReference>
<accession>S0EX92</accession>
<dbReference type="HOGENOM" id="CLU_050484_0_0_0"/>
<evidence type="ECO:0000313" key="7">
    <source>
        <dbReference type="EMBL" id="CCW34911.1"/>
    </source>
</evidence>
<dbReference type="AlphaFoldDB" id="S0EX92"/>
<dbReference type="PANTHER" id="PTHR23528:SF1">
    <property type="entry name" value="MAJOR FACILITATOR SUPERFAMILY (MFS) PROFILE DOMAIN-CONTAINING PROTEIN"/>
    <property type="match status" value="1"/>
</dbReference>
<dbReference type="KEGG" id="ccz:CCALI_01089"/>
<evidence type="ECO:0000259" key="6">
    <source>
        <dbReference type="PROSITE" id="PS50850"/>
    </source>
</evidence>
<dbReference type="GO" id="GO:0022857">
    <property type="term" value="F:transmembrane transporter activity"/>
    <property type="evidence" value="ECO:0007669"/>
    <property type="project" value="InterPro"/>
</dbReference>
<dbReference type="GO" id="GO:0005886">
    <property type="term" value="C:plasma membrane"/>
    <property type="evidence" value="ECO:0007669"/>
    <property type="project" value="UniProtKB-SubCell"/>
</dbReference>
<feature type="transmembrane region" description="Helical" evidence="5">
    <location>
        <begin position="20"/>
        <end position="45"/>
    </location>
</feature>
<feature type="transmembrane region" description="Helical" evidence="5">
    <location>
        <begin position="180"/>
        <end position="198"/>
    </location>
</feature>
<reference evidence="8" key="1">
    <citation type="submission" date="2013-03" db="EMBL/GenBank/DDBJ databases">
        <title>Genome sequence of Chthonomonas calidirosea, the first sequenced genome from the Armatimonadetes phylum (formally candidate division OP10).</title>
        <authorList>
            <person name="Lee K.C.Y."/>
            <person name="Morgan X.C."/>
            <person name="Dunfield P.F."/>
            <person name="Tamas I."/>
            <person name="Houghton K.M."/>
            <person name="Vyssotski M."/>
            <person name="Ryan J.L.J."/>
            <person name="Lagutin K."/>
            <person name="McDonald I.R."/>
            <person name="Stott M.B."/>
        </authorList>
    </citation>
    <scope>NUCLEOTIDE SEQUENCE [LARGE SCALE GENOMIC DNA]</scope>
    <source>
        <strain evidence="8">DSM 23976 / ICMP 18418 / T49</strain>
    </source>
</reference>
<feature type="transmembrane region" description="Helical" evidence="5">
    <location>
        <begin position="386"/>
        <end position="407"/>
    </location>
</feature>
<dbReference type="InterPro" id="IPR036259">
    <property type="entry name" value="MFS_trans_sf"/>
</dbReference>
<proteinExistence type="predicted"/>
<feature type="transmembrane region" description="Helical" evidence="5">
    <location>
        <begin position="115"/>
        <end position="135"/>
    </location>
</feature>
<evidence type="ECO:0000256" key="5">
    <source>
        <dbReference type="SAM" id="Phobius"/>
    </source>
</evidence>
<evidence type="ECO:0000256" key="1">
    <source>
        <dbReference type="ARBA" id="ARBA00004651"/>
    </source>
</evidence>
<keyword evidence="4 5" id="KW-0472">Membrane</keyword>
<dbReference type="Gene3D" id="1.20.1250.20">
    <property type="entry name" value="MFS general substrate transporter like domains"/>
    <property type="match status" value="2"/>
</dbReference>
<keyword evidence="2 5" id="KW-0812">Transmembrane</keyword>
<evidence type="ECO:0000256" key="2">
    <source>
        <dbReference type="ARBA" id="ARBA00022692"/>
    </source>
</evidence>
<dbReference type="InterPro" id="IPR020846">
    <property type="entry name" value="MFS_dom"/>
</dbReference>
<feature type="transmembrane region" description="Helical" evidence="5">
    <location>
        <begin position="324"/>
        <end position="346"/>
    </location>
</feature>
<keyword evidence="8" id="KW-1185">Reference proteome</keyword>
<feature type="transmembrane region" description="Helical" evidence="5">
    <location>
        <begin position="300"/>
        <end position="318"/>
    </location>
</feature>
<feature type="transmembrane region" description="Helical" evidence="5">
    <location>
        <begin position="269"/>
        <end position="288"/>
    </location>
</feature>
<organism evidence="7 8">
    <name type="scientific">Chthonomonas calidirosea (strain DSM 23976 / ICMP 18418 / T49)</name>
    <dbReference type="NCBI Taxonomy" id="1303518"/>
    <lineage>
        <taxon>Bacteria</taxon>
        <taxon>Bacillati</taxon>
        <taxon>Armatimonadota</taxon>
        <taxon>Chthonomonadia</taxon>
        <taxon>Chthonomonadales</taxon>
        <taxon>Chthonomonadaceae</taxon>
        <taxon>Chthonomonas</taxon>
    </lineage>
</organism>
<dbReference type="EMBL" id="HF951689">
    <property type="protein sequence ID" value="CCW34911.1"/>
    <property type="molecule type" value="Genomic_DNA"/>
</dbReference>
<dbReference type="SUPFAM" id="SSF103473">
    <property type="entry name" value="MFS general substrate transporter"/>
    <property type="match status" value="1"/>
</dbReference>
<feature type="transmembrane region" description="Helical" evidence="5">
    <location>
        <begin position="156"/>
        <end position="174"/>
    </location>
</feature>
<comment type="subcellular location">
    <subcellularLocation>
        <location evidence="1">Cell membrane</location>
        <topology evidence="1">Multi-pass membrane protein</topology>
    </subcellularLocation>
</comment>
<keyword evidence="7" id="KW-0813">Transport</keyword>
<dbReference type="InParanoid" id="S0EX92"/>
<evidence type="ECO:0000256" key="3">
    <source>
        <dbReference type="ARBA" id="ARBA00022989"/>
    </source>
</evidence>
<feature type="transmembrane region" description="Helical" evidence="5">
    <location>
        <begin position="235"/>
        <end position="254"/>
    </location>
</feature>
<keyword evidence="7" id="KW-0762">Sugar transport</keyword>
<dbReference type="InterPro" id="IPR011701">
    <property type="entry name" value="MFS"/>
</dbReference>
<dbReference type="RefSeq" id="WP_016482459.1">
    <property type="nucleotide sequence ID" value="NC_021487.1"/>
</dbReference>
<feature type="transmembrane region" description="Helical" evidence="5">
    <location>
        <begin position="90"/>
        <end position="109"/>
    </location>
</feature>
<evidence type="ECO:0000256" key="4">
    <source>
        <dbReference type="ARBA" id="ARBA00023136"/>
    </source>
</evidence>
<protein>
    <submittedName>
        <fullName evidence="7">MFS/sugar transport protein</fullName>
    </submittedName>
</protein>
<dbReference type="eggNOG" id="COG2211">
    <property type="taxonomic scope" value="Bacteria"/>
</dbReference>
<dbReference type="Pfam" id="PF07690">
    <property type="entry name" value="MFS_1"/>
    <property type="match status" value="2"/>
</dbReference>
<dbReference type="PANTHER" id="PTHR23528">
    <property type="match status" value="1"/>
</dbReference>